<reference evidence="2 3" key="1">
    <citation type="journal article" date="2021" name="Front. Microbiol.">
        <title>Comprehensive Comparative Genomics and Phenotyping of Methylobacterium Species.</title>
        <authorList>
            <person name="Alessa O."/>
            <person name="Ogura Y."/>
            <person name="Fujitani Y."/>
            <person name="Takami H."/>
            <person name="Hayashi T."/>
            <person name="Sahin N."/>
            <person name="Tani A."/>
        </authorList>
    </citation>
    <scope>NUCLEOTIDE SEQUENCE [LARGE SCALE GENOMIC DNA]</scope>
    <source>
        <strain evidence="2 3">DSM 23679</strain>
    </source>
</reference>
<dbReference type="EMBL" id="BPQG01000062">
    <property type="protein sequence ID" value="GJD46004.1"/>
    <property type="molecule type" value="Genomic_DNA"/>
</dbReference>
<evidence type="ECO:0000313" key="3">
    <source>
        <dbReference type="Proteomes" id="UP001055117"/>
    </source>
</evidence>
<keyword evidence="3" id="KW-1185">Reference proteome</keyword>
<sequence length="67" mass="7201">MAYVSAKIRDEGRAAKTQGAPLSADPYPAGSQDSADWLEGYTFDEREQNVDREVEPGVEPGVDTGKA</sequence>
<comment type="caution">
    <text evidence="2">The sequence shown here is derived from an EMBL/GenBank/DDBJ whole genome shotgun (WGS) entry which is preliminary data.</text>
</comment>
<evidence type="ECO:0000313" key="2">
    <source>
        <dbReference type="EMBL" id="GJD46004.1"/>
    </source>
</evidence>
<gene>
    <name evidence="2" type="ORF">AFCDBAGC_3884</name>
</gene>
<feature type="region of interest" description="Disordered" evidence="1">
    <location>
        <begin position="1"/>
        <end position="67"/>
    </location>
</feature>
<dbReference type="Proteomes" id="UP001055117">
    <property type="component" value="Unassembled WGS sequence"/>
</dbReference>
<proteinExistence type="predicted"/>
<evidence type="ECO:0008006" key="4">
    <source>
        <dbReference type="Google" id="ProtNLM"/>
    </source>
</evidence>
<feature type="compositionally biased region" description="Basic and acidic residues" evidence="1">
    <location>
        <begin position="43"/>
        <end position="55"/>
    </location>
</feature>
<evidence type="ECO:0000256" key="1">
    <source>
        <dbReference type="SAM" id="MobiDB-lite"/>
    </source>
</evidence>
<protein>
    <recommendedName>
        <fullName evidence="4">Transposase</fullName>
    </recommendedName>
</protein>
<dbReference type="RefSeq" id="WP_147815421.1">
    <property type="nucleotide sequence ID" value="NZ_BPQG01000062.1"/>
</dbReference>
<accession>A0ABQ4QLD2</accession>
<name>A0ABQ4QLD2_9HYPH</name>
<organism evidence="2 3">
    <name type="scientific">Methylobacterium cerastii</name>
    <dbReference type="NCBI Taxonomy" id="932741"/>
    <lineage>
        <taxon>Bacteria</taxon>
        <taxon>Pseudomonadati</taxon>
        <taxon>Pseudomonadota</taxon>
        <taxon>Alphaproteobacteria</taxon>
        <taxon>Hyphomicrobiales</taxon>
        <taxon>Methylobacteriaceae</taxon>
        <taxon>Methylobacterium</taxon>
    </lineage>
</organism>